<protein>
    <recommendedName>
        <fullName evidence="2">Aminotransferase class V domain-containing protein</fullName>
    </recommendedName>
</protein>
<dbReference type="Proteomes" id="UP001642360">
    <property type="component" value="Unassembled WGS sequence"/>
</dbReference>
<feature type="compositionally biased region" description="Low complexity" evidence="1">
    <location>
        <begin position="410"/>
        <end position="419"/>
    </location>
</feature>
<proteinExistence type="predicted"/>
<name>A0ABC8TUB2_9AQUA</name>
<feature type="region of interest" description="Disordered" evidence="1">
    <location>
        <begin position="402"/>
        <end position="428"/>
    </location>
</feature>
<evidence type="ECO:0000313" key="4">
    <source>
        <dbReference type="Proteomes" id="UP001642360"/>
    </source>
</evidence>
<dbReference type="Gene3D" id="3.40.640.10">
    <property type="entry name" value="Type I PLP-dependent aspartate aminotransferase-like (Major domain)"/>
    <property type="match status" value="1"/>
</dbReference>
<dbReference type="AlphaFoldDB" id="A0ABC8TUB2"/>
<dbReference type="PANTHER" id="PTHR14237:SF64">
    <property type="entry name" value="MOLYBDENUM COFACTOR SULFURASE-LIKE PROTEIN"/>
    <property type="match status" value="1"/>
</dbReference>
<accession>A0ABC8TUB2</accession>
<reference evidence="3 4" key="1">
    <citation type="submission" date="2024-02" db="EMBL/GenBank/DDBJ databases">
        <authorList>
            <person name="Vignale AGUSTIN F."/>
            <person name="Sosa J E."/>
            <person name="Modenutti C."/>
        </authorList>
    </citation>
    <scope>NUCLEOTIDE SEQUENCE [LARGE SCALE GENOMIC DNA]</scope>
</reference>
<dbReference type="InterPro" id="IPR015424">
    <property type="entry name" value="PyrdxlP-dep_Trfase"/>
</dbReference>
<gene>
    <name evidence="3" type="ORF">ILEXP_LOCUS42831</name>
</gene>
<evidence type="ECO:0000259" key="2">
    <source>
        <dbReference type="Pfam" id="PF00266"/>
    </source>
</evidence>
<comment type="caution">
    <text evidence="3">The sequence shown here is derived from an EMBL/GenBank/DDBJ whole genome shotgun (WGS) entry which is preliminary data.</text>
</comment>
<organism evidence="3 4">
    <name type="scientific">Ilex paraguariensis</name>
    <name type="common">yerba mate</name>
    <dbReference type="NCBI Taxonomy" id="185542"/>
    <lineage>
        <taxon>Eukaryota</taxon>
        <taxon>Viridiplantae</taxon>
        <taxon>Streptophyta</taxon>
        <taxon>Embryophyta</taxon>
        <taxon>Tracheophyta</taxon>
        <taxon>Spermatophyta</taxon>
        <taxon>Magnoliopsida</taxon>
        <taxon>eudicotyledons</taxon>
        <taxon>Gunneridae</taxon>
        <taxon>Pentapetalae</taxon>
        <taxon>asterids</taxon>
        <taxon>campanulids</taxon>
        <taxon>Aquifoliales</taxon>
        <taxon>Aquifoliaceae</taxon>
        <taxon>Ilex</taxon>
    </lineage>
</organism>
<dbReference type="PANTHER" id="PTHR14237">
    <property type="entry name" value="MOLYBDOPTERIN COFACTOR SULFURASE MOSC"/>
    <property type="match status" value="1"/>
</dbReference>
<keyword evidence="4" id="KW-1185">Reference proteome</keyword>
<dbReference type="SUPFAM" id="SSF53383">
    <property type="entry name" value="PLP-dependent transferases"/>
    <property type="match status" value="1"/>
</dbReference>
<dbReference type="Pfam" id="PF00266">
    <property type="entry name" value="Aminotran_5"/>
    <property type="match status" value="1"/>
</dbReference>
<dbReference type="InterPro" id="IPR000192">
    <property type="entry name" value="Aminotrans_V_dom"/>
</dbReference>
<evidence type="ECO:0000256" key="1">
    <source>
        <dbReference type="SAM" id="MobiDB-lite"/>
    </source>
</evidence>
<feature type="domain" description="Aminotransferase class V" evidence="2">
    <location>
        <begin position="170"/>
        <end position="370"/>
    </location>
</feature>
<dbReference type="InterPro" id="IPR015421">
    <property type="entry name" value="PyrdxlP-dep_Trfase_major"/>
</dbReference>
<evidence type="ECO:0000313" key="3">
    <source>
        <dbReference type="EMBL" id="CAK9173086.1"/>
    </source>
</evidence>
<sequence>MQSLCIKEASTACFNGCCPASFLTLPGPHGSTPNSTTSATVSQFDFATAAASSLHPNTQFTNHESIPPLSELCCNFNKAFPQYSRTRQADEIRAQDYYHLSLSNHVCLDYIGHGLFSYSQQQGHYSTAAMASSSSSSPPLTQNSNASTVPFFEISYKSANLNSQVLYGGQESKFESVIRKGIMRFMNISEDDYSMVFTANQSSAFKLVADSYPFQSNPNLVTTYDHQSDAVEAIIDTSKKKGARIMSAEFSWPSLRIHSRKLRKMLVSKRNKRKRGLFVFPLQSRITGTRYSHQWMSIARENGWHVLLDASALGAKDMETLGLSLFQPDFLICSFFKVFGENPSGFACLFVKKSSASVLKNSTTSTGIVSIVPASRLYDSLDQSAITNIDTKQQIKFELEKDESDLPLPSSSSSSISGQKSEKSSEKIQEIEQVRLKQKELSFTEIVELDKPQYTTQCERIGTSMSESAEIQCRGLDDADSLGLILISSRVRYLVNWVVNALMSLLHPHSENGFPLVRIYGPKLRIDRGPAVAFNIFDWKGEIVDPTLVQKLAGRNNISLGYEFLHNIWFSDQHGKERERVLERRSIEDGTVGRKRRPERYETGIPVITASLGFLTNFDDMYRLWAFVSRFLDADFVEKEKWRYMGLNRMTVEV</sequence>
<dbReference type="EMBL" id="CAUOFW020006168">
    <property type="protein sequence ID" value="CAK9173086.1"/>
    <property type="molecule type" value="Genomic_DNA"/>
</dbReference>